<dbReference type="PANTHER" id="PTHR14469">
    <property type="entry name" value="SARCOMA ANTIGEN NY-SAR-23"/>
    <property type="match status" value="1"/>
</dbReference>
<dbReference type="WBParaSite" id="ACRNAN_Path_213.g780.t1">
    <property type="protein sequence ID" value="ACRNAN_Path_213.g780.t1"/>
    <property type="gene ID" value="ACRNAN_Path_213.g780"/>
</dbReference>
<dbReference type="InterPro" id="IPR036514">
    <property type="entry name" value="SGNH_hydro_sf"/>
</dbReference>
<keyword evidence="2" id="KW-1185">Reference proteome</keyword>
<accession>A0A914C3T0</accession>
<organism evidence="2 3">
    <name type="scientific">Acrobeloides nanus</name>
    <dbReference type="NCBI Taxonomy" id="290746"/>
    <lineage>
        <taxon>Eukaryota</taxon>
        <taxon>Metazoa</taxon>
        <taxon>Ecdysozoa</taxon>
        <taxon>Nematoda</taxon>
        <taxon>Chromadorea</taxon>
        <taxon>Rhabditida</taxon>
        <taxon>Tylenchina</taxon>
        <taxon>Cephalobomorpha</taxon>
        <taxon>Cephaloboidea</taxon>
        <taxon>Cephalobidae</taxon>
        <taxon>Acrobeloides</taxon>
    </lineage>
</organism>
<dbReference type="SUPFAM" id="SSF52266">
    <property type="entry name" value="SGNH hydrolase"/>
    <property type="match status" value="1"/>
</dbReference>
<reference evidence="3" key="1">
    <citation type="submission" date="2022-11" db="UniProtKB">
        <authorList>
            <consortium name="WormBaseParasite"/>
        </authorList>
    </citation>
    <scope>IDENTIFICATION</scope>
</reference>
<proteinExistence type="inferred from homology"/>
<evidence type="ECO:0000313" key="2">
    <source>
        <dbReference type="Proteomes" id="UP000887540"/>
    </source>
</evidence>
<dbReference type="Gene3D" id="3.40.50.1110">
    <property type="entry name" value="SGNH hydrolase"/>
    <property type="match status" value="1"/>
</dbReference>
<protein>
    <submittedName>
        <fullName evidence="3">Uncharacterized protein</fullName>
    </submittedName>
</protein>
<name>A0A914C3T0_9BILA</name>
<sequence length="717" mass="83342">MAGSWLDCAFNLNQQNVAQQNYSLRPQPVYELGLFEDPGPSNAVNSTFHISPSKIPLPISPPYEDIPSPPNDLIIPPTNINRRDPLGLDEPQPTWIHTAPKKNSQSNFFVPELYENAYQMQQTQQWPQAQPQNLMNYPIPNLNKHWKEELYKSEKEIQDFEFQKFGNDNVREKGITRRILNAEDKDLESRKFLTALNKIALHQPFNGPFCRALFNDTHVVFVGDSLVRGLYKDFVSRIFGRELLILESSMKKRNESSYCTNERLLEMKDPNDKREYFEFREYLTDTHWVQFLFTTRIYNDKVEQLLAHFEENRPDVVILHSNIWDSTRYSNDDRISLTQFALRLGHLCQRLKEILDPTAVVIFVLLPPAAYEQATTKNGKTKGFLSETHKEMNRMARFVSAAVNYFAAQIMAQYGFDVLDLNYYFQQDMFTALRAADGLHYTSLGVQIMTQTLIGHIIKAWDVELPNEMLEKLESLQVDYFEAHEQEPELFDGNDEDLKKYLDSIPECYCSFFKMNKELWKKIEHEKSPLPQLIKEYRATLLKNMKNCVKDQFLKQFVLEIKSEVENSNVNTGKVSAQKSGPSSEQPVIDLLDEEDVLFERDIVMLDNHHRPSSSNNIETKSKLDNVLSSEHINFFDQSEPNWEQVWTKYFEYAAQVLGISPDLEVEGKNEEQDSDIEIIGEYVKIGDRQEEVIMLSDSEDGFTQAEAMELVRKLFS</sequence>
<dbReference type="PANTHER" id="PTHR14469:SF0">
    <property type="entry name" value="FAMILY WITH SEQUENCE SIMILARITY 113"/>
    <property type="match status" value="1"/>
</dbReference>
<dbReference type="Proteomes" id="UP000887540">
    <property type="component" value="Unplaced"/>
</dbReference>
<comment type="similarity">
    <text evidence="1">Belongs to the PC-esterase family.</text>
</comment>
<dbReference type="AlphaFoldDB" id="A0A914C3T0"/>
<evidence type="ECO:0000313" key="3">
    <source>
        <dbReference type="WBParaSite" id="ACRNAN_Path_213.g780.t1"/>
    </source>
</evidence>
<evidence type="ECO:0000256" key="1">
    <source>
        <dbReference type="ARBA" id="ARBA00037957"/>
    </source>
</evidence>